<accession>A0ABM8D8L6</accession>
<sequence>MEPSEYPDIWLIRLLGHHGFADYVVEADRRDPSAWRFSLQFVNDNRHIDLGVFADWNEGLGAAMEVAAVGVTRFDHNAHGLADPDRLTRRPKRSERAADHPDVLDVGGQGR</sequence>
<proteinExistence type="predicted"/>
<feature type="region of interest" description="Disordered" evidence="1">
    <location>
        <begin position="78"/>
        <end position="111"/>
    </location>
</feature>
<gene>
    <name evidence="2" type="ORF">LA521A_00910</name>
</gene>
<dbReference type="Proteomes" id="UP001317822">
    <property type="component" value="Chromosome"/>
</dbReference>
<dbReference type="EMBL" id="AP027041">
    <property type="protein sequence ID" value="BDU14890.1"/>
    <property type="molecule type" value="Genomic_DNA"/>
</dbReference>
<name>A0ABM8D8L6_9GAMM</name>
<dbReference type="RefSeq" id="WP_281780449.1">
    <property type="nucleotide sequence ID" value="NZ_AP027041.1"/>
</dbReference>
<protein>
    <submittedName>
        <fullName evidence="2">Uncharacterized protein</fullName>
    </submittedName>
</protein>
<reference evidence="2 3" key="1">
    <citation type="journal article" date="2023" name="Int. J. Syst. Evol. Microbiol.">
        <title>Physiological and genomic analyses of cobalamin (vitamin B12)-auxotrophy of Lysobacter auxotrophicus sp. nov., a methionine-auxotrophic chitinolytic bacterium isolated from chitin-treated soil.</title>
        <authorList>
            <person name="Saito A."/>
            <person name="Dohra H."/>
            <person name="Hamada M."/>
            <person name="Moriuchi R."/>
            <person name="Kotsuchibashi Y."/>
            <person name="Mori K."/>
        </authorList>
    </citation>
    <scope>NUCLEOTIDE SEQUENCE [LARGE SCALE GENOMIC DNA]</scope>
    <source>
        <strain evidence="2 3">5-21a</strain>
    </source>
</reference>
<keyword evidence="3" id="KW-1185">Reference proteome</keyword>
<evidence type="ECO:0000313" key="3">
    <source>
        <dbReference type="Proteomes" id="UP001317822"/>
    </source>
</evidence>
<organism evidence="2 3">
    <name type="scientific">Lysobacter auxotrophicus</name>
    <dbReference type="NCBI Taxonomy" id="2992573"/>
    <lineage>
        <taxon>Bacteria</taxon>
        <taxon>Pseudomonadati</taxon>
        <taxon>Pseudomonadota</taxon>
        <taxon>Gammaproteobacteria</taxon>
        <taxon>Lysobacterales</taxon>
        <taxon>Lysobacteraceae</taxon>
        <taxon>Lysobacter</taxon>
    </lineage>
</organism>
<evidence type="ECO:0000256" key="1">
    <source>
        <dbReference type="SAM" id="MobiDB-lite"/>
    </source>
</evidence>
<feature type="compositionally biased region" description="Basic and acidic residues" evidence="1">
    <location>
        <begin position="78"/>
        <end position="103"/>
    </location>
</feature>
<evidence type="ECO:0000313" key="2">
    <source>
        <dbReference type="EMBL" id="BDU14890.1"/>
    </source>
</evidence>